<dbReference type="InterPro" id="IPR005829">
    <property type="entry name" value="Sugar_transporter_CS"/>
</dbReference>
<dbReference type="STRING" id="914234.M2PDT1"/>
<evidence type="ECO:0000256" key="4">
    <source>
        <dbReference type="ARBA" id="ARBA00023136"/>
    </source>
</evidence>
<dbReference type="HOGENOM" id="CLU_001265_46_14_1"/>
<feature type="transmembrane region" description="Helical" evidence="6">
    <location>
        <begin position="248"/>
        <end position="268"/>
    </location>
</feature>
<dbReference type="OrthoDB" id="433512at2759"/>
<dbReference type="SUPFAM" id="SSF103473">
    <property type="entry name" value="MFS general substrate transporter"/>
    <property type="match status" value="1"/>
</dbReference>
<feature type="domain" description="Major facilitator superfamily (MFS) profile" evidence="7">
    <location>
        <begin position="60"/>
        <end position="541"/>
    </location>
</feature>
<keyword evidence="9" id="KW-1185">Reference proteome</keyword>
<evidence type="ECO:0000256" key="6">
    <source>
        <dbReference type="SAM" id="Phobius"/>
    </source>
</evidence>
<protein>
    <recommendedName>
        <fullName evidence="7">Major facilitator superfamily (MFS) profile domain-containing protein</fullName>
    </recommendedName>
</protein>
<feature type="transmembrane region" description="Helical" evidence="6">
    <location>
        <begin position="110"/>
        <end position="128"/>
    </location>
</feature>
<feature type="transmembrane region" description="Helical" evidence="6">
    <location>
        <begin position="415"/>
        <end position="435"/>
    </location>
</feature>
<feature type="transmembrane region" description="Helical" evidence="6">
    <location>
        <begin position="333"/>
        <end position="351"/>
    </location>
</feature>
<evidence type="ECO:0000256" key="1">
    <source>
        <dbReference type="ARBA" id="ARBA00004141"/>
    </source>
</evidence>
<dbReference type="Gene3D" id="1.20.1250.20">
    <property type="entry name" value="MFS general substrate transporter like domains"/>
    <property type="match status" value="1"/>
</dbReference>
<evidence type="ECO:0000256" key="3">
    <source>
        <dbReference type="ARBA" id="ARBA00022989"/>
    </source>
</evidence>
<dbReference type="Proteomes" id="UP000016930">
    <property type="component" value="Unassembled WGS sequence"/>
</dbReference>
<name>M2PDT1_CERS8</name>
<dbReference type="GO" id="GO:0022857">
    <property type="term" value="F:transmembrane transporter activity"/>
    <property type="evidence" value="ECO:0007669"/>
    <property type="project" value="InterPro"/>
</dbReference>
<feature type="compositionally biased region" description="Polar residues" evidence="5">
    <location>
        <begin position="8"/>
        <end position="18"/>
    </location>
</feature>
<reference evidence="8 9" key="1">
    <citation type="journal article" date="2012" name="Proc. Natl. Acad. Sci. U.S.A.">
        <title>Comparative genomics of Ceriporiopsis subvermispora and Phanerochaete chrysosporium provide insight into selective ligninolysis.</title>
        <authorList>
            <person name="Fernandez-Fueyo E."/>
            <person name="Ruiz-Duenas F.J."/>
            <person name="Ferreira P."/>
            <person name="Floudas D."/>
            <person name="Hibbett D.S."/>
            <person name="Canessa P."/>
            <person name="Larrondo L.F."/>
            <person name="James T.Y."/>
            <person name="Seelenfreund D."/>
            <person name="Lobos S."/>
            <person name="Polanco R."/>
            <person name="Tello M."/>
            <person name="Honda Y."/>
            <person name="Watanabe T."/>
            <person name="Watanabe T."/>
            <person name="Ryu J.S."/>
            <person name="Kubicek C.P."/>
            <person name="Schmoll M."/>
            <person name="Gaskell J."/>
            <person name="Hammel K.E."/>
            <person name="St John F.J."/>
            <person name="Vanden Wymelenberg A."/>
            <person name="Sabat G."/>
            <person name="Splinter BonDurant S."/>
            <person name="Syed K."/>
            <person name="Yadav J.S."/>
            <person name="Doddapaneni H."/>
            <person name="Subramanian V."/>
            <person name="Lavin J.L."/>
            <person name="Oguiza J.A."/>
            <person name="Perez G."/>
            <person name="Pisabarro A.G."/>
            <person name="Ramirez L."/>
            <person name="Santoyo F."/>
            <person name="Master E."/>
            <person name="Coutinho P.M."/>
            <person name="Henrissat B."/>
            <person name="Lombard V."/>
            <person name="Magnuson J.K."/>
            <person name="Kuees U."/>
            <person name="Hori C."/>
            <person name="Igarashi K."/>
            <person name="Samejima M."/>
            <person name="Held B.W."/>
            <person name="Barry K.W."/>
            <person name="LaButti K.M."/>
            <person name="Lapidus A."/>
            <person name="Lindquist E.A."/>
            <person name="Lucas S.M."/>
            <person name="Riley R."/>
            <person name="Salamov A.A."/>
            <person name="Hoffmeister D."/>
            <person name="Schwenk D."/>
            <person name="Hadar Y."/>
            <person name="Yarden O."/>
            <person name="de Vries R.P."/>
            <person name="Wiebenga A."/>
            <person name="Stenlid J."/>
            <person name="Eastwood D."/>
            <person name="Grigoriev I.V."/>
            <person name="Berka R.M."/>
            <person name="Blanchette R.A."/>
            <person name="Kersten P."/>
            <person name="Martinez A.T."/>
            <person name="Vicuna R."/>
            <person name="Cullen D."/>
        </authorList>
    </citation>
    <scope>NUCLEOTIDE SEQUENCE [LARGE SCALE GENOMIC DNA]</scope>
    <source>
        <strain evidence="8 9">B</strain>
    </source>
</reference>
<dbReference type="PROSITE" id="PS50850">
    <property type="entry name" value="MFS"/>
    <property type="match status" value="1"/>
</dbReference>
<keyword evidence="2 6" id="KW-0812">Transmembrane</keyword>
<accession>M2PDT1</accession>
<comment type="subcellular location">
    <subcellularLocation>
        <location evidence="1">Membrane</location>
        <topology evidence="1">Multi-pass membrane protein</topology>
    </subcellularLocation>
</comment>
<dbReference type="InterPro" id="IPR036259">
    <property type="entry name" value="MFS_trans_sf"/>
</dbReference>
<evidence type="ECO:0000256" key="5">
    <source>
        <dbReference type="SAM" id="MobiDB-lite"/>
    </source>
</evidence>
<sequence length="568" mass="61650">MAALPTFFPSSKASSGALRSTRERESTTRSRSSARLLNERRQAVLAEIDNAQFSWFHVKVSFVSGAGFFTDAYDIFSISIVATILGYLYGSVQDPSDPSISGRSLSVSQSLGVKIATPVGILFGQLLFGWLGDVLGRKRIYGLELTIMIIATFGQTTCAQGAAVNAISLLVVWRLIMGIGIGGDYPLSAVISSEFSSVYIRGRVMTAVFANQGWGQLAATIVSTVVVSAYKSSVLHENGSFERDLDQIWRLVIGLGCVPAAVALYFRLTIPETPRFTMDIENNVSQAAKDVDSYLNTGLYTVEPEAVANRANARVASRRDFAVYFSQWKNLKVLVGTAYSWFVLDIAFYGLSLNSSTLLEAIHFGSADKGLTSAAAVIYQNIRNVCIGNLVLSLAGFIPGYWACFCVIDSWGRKPIQLMGFGVLTVLFIIMGSAYERLTQTSAGQSIFVALYCLADFFQNFGPNTTTFIIPGEVFPTRYRSTAHGISAACGKLGAVLAQIAFQWLKDIGGENKWIGHILQIFGAFMVTGILSTLLIPETKQKTLEFLSNEDQIGFMRTGPSLTSSSTS</sequence>
<organism evidence="8 9">
    <name type="scientific">Ceriporiopsis subvermispora (strain B)</name>
    <name type="common">White-rot fungus</name>
    <name type="synonym">Gelatoporia subvermispora</name>
    <dbReference type="NCBI Taxonomy" id="914234"/>
    <lineage>
        <taxon>Eukaryota</taxon>
        <taxon>Fungi</taxon>
        <taxon>Dikarya</taxon>
        <taxon>Basidiomycota</taxon>
        <taxon>Agaricomycotina</taxon>
        <taxon>Agaricomycetes</taxon>
        <taxon>Polyporales</taxon>
        <taxon>Gelatoporiaceae</taxon>
        <taxon>Gelatoporia</taxon>
    </lineage>
</organism>
<evidence type="ECO:0000313" key="9">
    <source>
        <dbReference type="Proteomes" id="UP000016930"/>
    </source>
</evidence>
<dbReference type="AlphaFoldDB" id="M2PDT1"/>
<keyword evidence="4 6" id="KW-0472">Membrane</keyword>
<evidence type="ECO:0000256" key="2">
    <source>
        <dbReference type="ARBA" id="ARBA00022692"/>
    </source>
</evidence>
<feature type="transmembrane region" description="Helical" evidence="6">
    <location>
        <begin position="447"/>
        <end position="470"/>
    </location>
</feature>
<feature type="transmembrane region" description="Helical" evidence="6">
    <location>
        <begin position="387"/>
        <end position="408"/>
    </location>
</feature>
<dbReference type="CDD" id="cd17364">
    <property type="entry name" value="MFS_PhT"/>
    <property type="match status" value="1"/>
</dbReference>
<feature type="transmembrane region" description="Helical" evidence="6">
    <location>
        <begin position="514"/>
        <end position="536"/>
    </location>
</feature>
<feature type="transmembrane region" description="Helical" evidence="6">
    <location>
        <begin position="204"/>
        <end position="228"/>
    </location>
</feature>
<dbReference type="PANTHER" id="PTHR24064">
    <property type="entry name" value="SOLUTE CARRIER FAMILY 22 MEMBER"/>
    <property type="match status" value="1"/>
</dbReference>
<dbReference type="Pfam" id="PF00083">
    <property type="entry name" value="Sugar_tr"/>
    <property type="match status" value="1"/>
</dbReference>
<dbReference type="InterPro" id="IPR005828">
    <property type="entry name" value="MFS_sugar_transport-like"/>
</dbReference>
<dbReference type="EMBL" id="KB445804">
    <property type="protein sequence ID" value="EMD33979.1"/>
    <property type="molecule type" value="Genomic_DNA"/>
</dbReference>
<feature type="transmembrane region" description="Helical" evidence="6">
    <location>
        <begin position="72"/>
        <end position="90"/>
    </location>
</feature>
<dbReference type="InterPro" id="IPR020846">
    <property type="entry name" value="MFS_dom"/>
</dbReference>
<feature type="transmembrane region" description="Helical" evidence="6">
    <location>
        <begin position="140"/>
        <end position="156"/>
    </location>
</feature>
<evidence type="ECO:0000259" key="7">
    <source>
        <dbReference type="PROSITE" id="PS50850"/>
    </source>
</evidence>
<evidence type="ECO:0000313" key="8">
    <source>
        <dbReference type="EMBL" id="EMD33979.1"/>
    </source>
</evidence>
<keyword evidence="3 6" id="KW-1133">Transmembrane helix</keyword>
<dbReference type="GO" id="GO:0016020">
    <property type="term" value="C:membrane"/>
    <property type="evidence" value="ECO:0007669"/>
    <property type="project" value="UniProtKB-SubCell"/>
</dbReference>
<gene>
    <name evidence="8" type="ORF">CERSUDRAFT_55601</name>
</gene>
<feature type="transmembrane region" description="Helical" evidence="6">
    <location>
        <begin position="162"/>
        <end position="183"/>
    </location>
</feature>
<dbReference type="PROSITE" id="PS00217">
    <property type="entry name" value="SUGAR_TRANSPORT_2"/>
    <property type="match status" value="1"/>
</dbReference>
<feature type="region of interest" description="Disordered" evidence="5">
    <location>
        <begin position="1"/>
        <end position="34"/>
    </location>
</feature>
<proteinExistence type="predicted"/>